<dbReference type="Gene3D" id="3.40.190.150">
    <property type="entry name" value="Bordetella uptake gene, domain 1"/>
    <property type="match status" value="1"/>
</dbReference>
<evidence type="ECO:0000256" key="1">
    <source>
        <dbReference type="ARBA" id="ARBA00006987"/>
    </source>
</evidence>
<dbReference type="PIRSF" id="PIRSF017082">
    <property type="entry name" value="YflP"/>
    <property type="match status" value="1"/>
</dbReference>
<organism evidence="2 3">
    <name type="scientific">Halomonas citrativorans</name>
    <dbReference type="NCBI Taxonomy" id="2742612"/>
    <lineage>
        <taxon>Bacteria</taxon>
        <taxon>Pseudomonadati</taxon>
        <taxon>Pseudomonadota</taxon>
        <taxon>Gammaproteobacteria</taxon>
        <taxon>Oceanospirillales</taxon>
        <taxon>Halomonadaceae</taxon>
        <taxon>Halomonas</taxon>
    </lineage>
</organism>
<comment type="similarity">
    <text evidence="1">Belongs to the UPF0065 (bug) family.</text>
</comment>
<dbReference type="SUPFAM" id="SSF53850">
    <property type="entry name" value="Periplasmic binding protein-like II"/>
    <property type="match status" value="1"/>
</dbReference>
<proteinExistence type="inferred from homology"/>
<dbReference type="InterPro" id="IPR042100">
    <property type="entry name" value="Bug_dom1"/>
</dbReference>
<comment type="caution">
    <text evidence="2">The sequence shown here is derived from an EMBL/GenBank/DDBJ whole genome shotgun (WGS) entry which is preliminary data.</text>
</comment>
<sequence length="330" mass="35755">MAYSGRGLARYCITLGFVSGLLLWGTALAFAENRYPDREITVVIPFGLGGATDVLFRDIFDTAQIYLDQPVLVVNMPGREAMRGAQYVKNASPDGYTLLGSHQTIDLSYLAGLASFSHADFAPVSLLVRTINIPATYAGHAAQQASDIDALVQTSSAPLKFGVIANSTDHLFWLQFFEQSGISLSDVQLVHFPDTASEVEALVAREIDFAMLNLPSAGTLFVSGALVPLAVAGSERLSGLPDVLTLREQGIDLVHTSDRGVFAPAGTPPGELAVLNDALAYALASEPLRHRITHEYGSLIDYRSLSTYRDYLDEQFNELVSLTERVHFGR</sequence>
<dbReference type="EMBL" id="RRZC01000006">
    <property type="protein sequence ID" value="MBE0403527.1"/>
    <property type="molecule type" value="Genomic_DNA"/>
</dbReference>
<name>A0ABR9FAK7_9GAMM</name>
<dbReference type="PANTHER" id="PTHR42928:SF5">
    <property type="entry name" value="BLR1237 PROTEIN"/>
    <property type="match status" value="1"/>
</dbReference>
<dbReference type="CDD" id="cd07012">
    <property type="entry name" value="PBP2_Bug_TTT"/>
    <property type="match status" value="1"/>
</dbReference>
<dbReference type="PANTHER" id="PTHR42928">
    <property type="entry name" value="TRICARBOXYLATE-BINDING PROTEIN"/>
    <property type="match status" value="1"/>
</dbReference>
<dbReference type="InterPro" id="IPR005064">
    <property type="entry name" value="BUG"/>
</dbReference>
<dbReference type="Gene3D" id="3.40.190.10">
    <property type="entry name" value="Periplasmic binding protein-like II"/>
    <property type="match status" value="1"/>
</dbReference>
<keyword evidence="3" id="KW-1185">Reference proteome</keyword>
<dbReference type="Proteomes" id="UP000754821">
    <property type="component" value="Unassembled WGS sequence"/>
</dbReference>
<dbReference type="RefSeq" id="WP_192527341.1">
    <property type="nucleotide sequence ID" value="NZ_RRZC01000006.1"/>
</dbReference>
<dbReference type="Pfam" id="PF03401">
    <property type="entry name" value="TctC"/>
    <property type="match status" value="1"/>
</dbReference>
<evidence type="ECO:0000313" key="2">
    <source>
        <dbReference type="EMBL" id="MBE0403527.1"/>
    </source>
</evidence>
<gene>
    <name evidence="2" type="ORF">EI163_08125</name>
</gene>
<evidence type="ECO:0000313" key="3">
    <source>
        <dbReference type="Proteomes" id="UP000754821"/>
    </source>
</evidence>
<reference evidence="2 3" key="1">
    <citation type="submission" date="2020-07" db="EMBL/GenBank/DDBJ databases">
        <title>Halophilic bacteria isolated from french cheeses.</title>
        <authorList>
            <person name="Kothe C.I."/>
            <person name="Farah-Kraiem B."/>
            <person name="Renault P."/>
            <person name="Dridi B."/>
        </authorList>
    </citation>
    <scope>NUCLEOTIDE SEQUENCE [LARGE SCALE GENOMIC DNA]</scope>
    <source>
        <strain evidence="2 3">FME16</strain>
    </source>
</reference>
<accession>A0ABR9FAK7</accession>
<protein>
    <submittedName>
        <fullName evidence="2">Tripartite tricarboxylate transporter substrate binding protein</fullName>
    </submittedName>
</protein>